<dbReference type="GO" id="GO:0055085">
    <property type="term" value="P:transmembrane transport"/>
    <property type="evidence" value="ECO:0007669"/>
    <property type="project" value="InterPro"/>
</dbReference>
<evidence type="ECO:0000313" key="8">
    <source>
        <dbReference type="EMBL" id="ACT83167.1"/>
    </source>
</evidence>
<evidence type="ECO:0000256" key="5">
    <source>
        <dbReference type="SAM" id="MobiDB-lite"/>
    </source>
</evidence>
<dbReference type="Gene3D" id="3.30.750.24">
    <property type="entry name" value="STAS domain"/>
    <property type="match status" value="1"/>
</dbReference>
<feature type="transmembrane region" description="Helical" evidence="6">
    <location>
        <begin position="383"/>
        <end position="405"/>
    </location>
</feature>
<feature type="compositionally biased region" description="Basic and acidic residues" evidence="5">
    <location>
        <begin position="1"/>
        <end position="29"/>
    </location>
</feature>
<evidence type="ECO:0000256" key="6">
    <source>
        <dbReference type="SAM" id="Phobius"/>
    </source>
</evidence>
<accession>C7F7S6</accession>
<feature type="transmembrane region" description="Helical" evidence="6">
    <location>
        <begin position="293"/>
        <end position="314"/>
    </location>
</feature>
<evidence type="ECO:0000259" key="7">
    <source>
        <dbReference type="PROSITE" id="PS50801"/>
    </source>
</evidence>
<dbReference type="Pfam" id="PF00916">
    <property type="entry name" value="Sulfate_transp"/>
    <property type="match status" value="1"/>
</dbReference>
<dbReference type="SUPFAM" id="SSF52091">
    <property type="entry name" value="SpoIIaa-like"/>
    <property type="match status" value="1"/>
</dbReference>
<feature type="transmembrane region" description="Helical" evidence="6">
    <location>
        <begin position="241"/>
        <end position="260"/>
    </location>
</feature>
<organism evidence="8">
    <name type="scientific">Tuber borchii</name>
    <name type="common">White truffle</name>
    <dbReference type="NCBI Taxonomy" id="42251"/>
    <lineage>
        <taxon>Eukaryota</taxon>
        <taxon>Fungi</taxon>
        <taxon>Dikarya</taxon>
        <taxon>Ascomycota</taxon>
        <taxon>Pezizomycotina</taxon>
        <taxon>Pezizomycetes</taxon>
        <taxon>Pezizales</taxon>
        <taxon>Tuberaceae</taxon>
        <taxon>Tuber</taxon>
    </lineage>
</organism>
<protein>
    <submittedName>
        <fullName evidence="8">Putative sulphate transporter</fullName>
    </submittedName>
</protein>
<keyword evidence="4 6" id="KW-0472">Membrane</keyword>
<dbReference type="EMBL" id="GQ338158">
    <property type="protein sequence ID" value="ACT83167.1"/>
    <property type="molecule type" value="Genomic_DNA"/>
</dbReference>
<feature type="transmembrane region" description="Helical" evidence="6">
    <location>
        <begin position="515"/>
        <end position="542"/>
    </location>
</feature>
<feature type="transmembrane region" description="Helical" evidence="6">
    <location>
        <begin position="417"/>
        <end position="434"/>
    </location>
</feature>
<reference evidence="8" key="1">
    <citation type="journal article" date="2010" name="Curr. Genet.">
        <title>Sulfate metabolism in Tuber borchii: characterization of a putative sulfate transporter and the homocysteine synthase genes.</title>
        <authorList>
            <person name="Zeppa S."/>
            <person name="Marchionni C."/>
            <person name="Saltarelli R."/>
            <person name="Guidi C."/>
            <person name="Ceccaroli P."/>
            <person name="Pierleoni R."/>
            <person name="Zambonelli A."/>
            <person name="Stocchi V."/>
        </authorList>
    </citation>
    <scope>NUCLEOTIDE SEQUENCE</scope>
</reference>
<keyword evidence="3 6" id="KW-1133">Transmembrane helix</keyword>
<keyword evidence="2 6" id="KW-0812">Transmembrane</keyword>
<sequence>MSSPSRPERPHRHDADPLTRLLRDSEGSADHGTFTSQHFRDSRPGSPRVVPTTTGPEPTDSIRLGLSRPATFLKRATATAELAENAGVKRPWLMYMSYYIPCIGWIGRYKWSYLLGDVIAGDTTTVTMASFYIPMALSLSANLANLPPIHGLYAFAIQPLVYSLLGSCPTMAVGPEAAGSLLMGSAIRLTNEHHGSPFDDHDGDDFQNAKLAGLITAMAGLIAFVAGFVRLGFLDSVLSRALLRGFISAIGFVILVDQAIPETGLFNLAKEHGITHGSTFTKAVWLITNHKKVHGLTFAVAAVSFSIIITGRYLKKKFEKRAPYIVFLPDRFLVVVLSAIFTYVFRWNEQGLEILGTVDTSSGVFQFHFPFQLQHVTKLRETLSTAFLISVLGFFESVVAAKSLGTTLDINISSNRELIALGTANILGGCFQALPAFGGYGRSKVNKATGGRTPVSGMVLSTLTILCVYFVLPYFYYLPRCVLCAMISVVAVTLLEEAPEDISFFYRIHAYGDLATMLLVFLTTIIWSLETGIGIGVGISLIQVVRSSTHARIEILGRVPGTDTFRSAEEVPASELEEVEGCLIVKMTEALTFANTGELKNRLRRLERYGDARAHPSLPRLRGRSVPGGGGTSNVIFDVKGVKRMDGSGTQVLREIVDGYARRGVAVWFSRAPQVNSRLWMGFVESGIMERVGGREHFVGSIDEALRLTEGSRGGSRAGEVGV</sequence>
<dbReference type="PROSITE" id="PS50801">
    <property type="entry name" value="STAS"/>
    <property type="match status" value="1"/>
</dbReference>
<dbReference type="InterPro" id="IPR002645">
    <property type="entry name" value="STAS_dom"/>
</dbReference>
<dbReference type="GO" id="GO:0016020">
    <property type="term" value="C:membrane"/>
    <property type="evidence" value="ECO:0007669"/>
    <property type="project" value="UniProtKB-SubCell"/>
</dbReference>
<feature type="transmembrane region" description="Helical" evidence="6">
    <location>
        <begin position="326"/>
        <end position="345"/>
    </location>
</feature>
<feature type="transmembrane region" description="Helical" evidence="6">
    <location>
        <begin position="211"/>
        <end position="229"/>
    </location>
</feature>
<evidence type="ECO:0000256" key="4">
    <source>
        <dbReference type="ARBA" id="ARBA00023136"/>
    </source>
</evidence>
<evidence type="ECO:0000256" key="2">
    <source>
        <dbReference type="ARBA" id="ARBA00022692"/>
    </source>
</evidence>
<evidence type="ECO:0000256" key="3">
    <source>
        <dbReference type="ARBA" id="ARBA00022989"/>
    </source>
</evidence>
<evidence type="ECO:0000256" key="1">
    <source>
        <dbReference type="ARBA" id="ARBA00004141"/>
    </source>
</evidence>
<name>C7F7S6_TUBBO</name>
<feature type="region of interest" description="Disordered" evidence="5">
    <location>
        <begin position="1"/>
        <end position="61"/>
    </location>
</feature>
<dbReference type="InterPro" id="IPR036513">
    <property type="entry name" value="STAS_dom_sf"/>
</dbReference>
<proteinExistence type="predicted"/>
<dbReference type="InterPro" id="IPR011547">
    <property type="entry name" value="SLC26A/SulP_dom"/>
</dbReference>
<dbReference type="CDD" id="cd07042">
    <property type="entry name" value="STAS_SulP_like_sulfate_transporter"/>
    <property type="match status" value="1"/>
</dbReference>
<comment type="subcellular location">
    <subcellularLocation>
        <location evidence="1">Membrane</location>
        <topology evidence="1">Multi-pass membrane protein</topology>
    </subcellularLocation>
</comment>
<feature type="transmembrane region" description="Helical" evidence="6">
    <location>
        <begin position="454"/>
        <end position="472"/>
    </location>
</feature>
<dbReference type="PANTHER" id="PTHR11814">
    <property type="entry name" value="SULFATE TRANSPORTER"/>
    <property type="match status" value="1"/>
</dbReference>
<dbReference type="InterPro" id="IPR001902">
    <property type="entry name" value="SLC26A/SulP_fam"/>
</dbReference>
<dbReference type="AlphaFoldDB" id="C7F7S6"/>
<feature type="domain" description="STAS" evidence="7">
    <location>
        <begin position="572"/>
        <end position="709"/>
    </location>
</feature>
<dbReference type="Pfam" id="PF01740">
    <property type="entry name" value="STAS"/>
    <property type="match status" value="1"/>
</dbReference>